<evidence type="ECO:0000259" key="1">
    <source>
        <dbReference type="Pfam" id="PF19955"/>
    </source>
</evidence>
<evidence type="ECO:0000313" key="2">
    <source>
        <dbReference type="EMBL" id="QDC40012.1"/>
    </source>
</evidence>
<dbReference type="RefSeq" id="WP_140043431.1">
    <property type="nucleotide sequence ID" value="NZ_CP041017.1"/>
</dbReference>
<sequence length="188" mass="20323">MDILSTGKGRAILASSRTEETSLILPDARNSVFTTALIAGLRGAADFHGEGYIKLFSLHEYLADRVPSLTADRQHPILRTKLEKNFAIALSPASQQAETAPMASKPMLREALATVMPTLYPAGPVDRDVWERAGGDLAEITLNKPGRSMWFKALKLLANGGGGDIDARSLVAEALKDYPRNEHLLALS</sequence>
<dbReference type="InterPro" id="IPR045430">
    <property type="entry name" value="EAD1"/>
</dbReference>
<gene>
    <name evidence="2" type="ORF">FIL70_23115</name>
</gene>
<protein>
    <recommendedName>
        <fullName evidence="1">Effector-associated domain-containing protein</fullName>
    </recommendedName>
</protein>
<dbReference type="EMBL" id="CP041017">
    <property type="protein sequence ID" value="QDC40012.1"/>
    <property type="molecule type" value="Genomic_DNA"/>
</dbReference>
<dbReference type="Pfam" id="PF19955">
    <property type="entry name" value="EAD1"/>
    <property type="match status" value="1"/>
</dbReference>
<reference evidence="2 3" key="1">
    <citation type="submission" date="2019-06" db="EMBL/GenBank/DDBJ databases">
        <title>Genome organization and adaptive potential of archetypical organophosphate degarding Sphingobium fuliginis ATCC 27551.</title>
        <authorList>
            <person name="Sarwar A."/>
            <person name="Parthasarathy S."/>
            <person name="Singh C."/>
            <person name="Siddavattam D."/>
        </authorList>
    </citation>
    <scope>NUCLEOTIDE SEQUENCE [LARGE SCALE GENOMIC DNA]</scope>
    <source>
        <strain evidence="2 3">ATCC 27551</strain>
    </source>
</reference>
<dbReference type="Proteomes" id="UP000311469">
    <property type="component" value="Chromosome cSF2"/>
</dbReference>
<name>A0A5B8CMY4_SPHSA</name>
<accession>A0A5B8CMY4</accession>
<dbReference type="KEGG" id="sufl:FIL70_23115"/>
<proteinExistence type="predicted"/>
<feature type="domain" description="Effector-associated" evidence="1">
    <location>
        <begin position="109"/>
        <end position="186"/>
    </location>
</feature>
<dbReference type="AlphaFoldDB" id="A0A5B8CMY4"/>
<evidence type="ECO:0000313" key="3">
    <source>
        <dbReference type="Proteomes" id="UP000311469"/>
    </source>
</evidence>
<organism evidence="2 3">
    <name type="scientific">Sphingobium fuliginis ATCC 27551</name>
    <dbReference type="NCBI Taxonomy" id="1208342"/>
    <lineage>
        <taxon>Bacteria</taxon>
        <taxon>Pseudomonadati</taxon>
        <taxon>Pseudomonadota</taxon>
        <taxon>Alphaproteobacteria</taxon>
        <taxon>Sphingomonadales</taxon>
        <taxon>Sphingomonadaceae</taxon>
        <taxon>Sphingobium</taxon>
    </lineage>
</organism>